<evidence type="ECO:0000313" key="2">
    <source>
        <dbReference type="Proteomes" id="UP001142489"/>
    </source>
</evidence>
<accession>A0A9Q1B5A2</accession>
<dbReference type="PANTHER" id="PTHR32289:SF2">
    <property type="entry name" value="ALANINE AND ARGININE-RICH DOMAIN-CONTAINING PROTEIN"/>
    <property type="match status" value="1"/>
</dbReference>
<organism evidence="1 2">
    <name type="scientific">Phrynocephalus forsythii</name>
    <dbReference type="NCBI Taxonomy" id="171643"/>
    <lineage>
        <taxon>Eukaryota</taxon>
        <taxon>Metazoa</taxon>
        <taxon>Chordata</taxon>
        <taxon>Craniata</taxon>
        <taxon>Vertebrata</taxon>
        <taxon>Euteleostomi</taxon>
        <taxon>Lepidosauria</taxon>
        <taxon>Squamata</taxon>
        <taxon>Bifurcata</taxon>
        <taxon>Unidentata</taxon>
        <taxon>Episquamata</taxon>
        <taxon>Toxicofera</taxon>
        <taxon>Iguania</taxon>
        <taxon>Acrodonta</taxon>
        <taxon>Agamidae</taxon>
        <taxon>Agaminae</taxon>
        <taxon>Phrynocephalus</taxon>
    </lineage>
</organism>
<keyword evidence="2" id="KW-1185">Reference proteome</keyword>
<proteinExistence type="predicted"/>
<sequence>MSAEKGEETFSSLLLEELKQRLLQAFRGERHWGRAAPSAHLPGRPADGTGAGRTALVAQEELRRAHIEGAIAWLRVELLEMKSQNQKLARTLLDLSMEIQRLRNENDMSVAVESEILSTAITPELKKTTL</sequence>
<protein>
    <recommendedName>
        <fullName evidence="3">Alanine and arginine-rich domain-containing protein</fullName>
    </recommendedName>
</protein>
<reference evidence="1" key="1">
    <citation type="journal article" date="2023" name="DNA Res.">
        <title>Chromosome-level genome assembly of Phrynocephalus forsythii using third-generation DNA sequencing and Hi-C analysis.</title>
        <authorList>
            <person name="Qi Y."/>
            <person name="Zhao W."/>
            <person name="Zhao Y."/>
            <person name="Niu C."/>
            <person name="Cao S."/>
            <person name="Zhang Y."/>
        </authorList>
    </citation>
    <scope>NUCLEOTIDE SEQUENCE</scope>
    <source>
        <tissue evidence="1">Muscle</tissue>
    </source>
</reference>
<dbReference type="InterPro" id="IPR051771">
    <property type="entry name" value="FAM167_domain"/>
</dbReference>
<dbReference type="PANTHER" id="PTHR32289">
    <property type="entry name" value="PROTEIN FAM167A"/>
    <property type="match status" value="1"/>
</dbReference>
<dbReference type="EMBL" id="JAPFRF010000003">
    <property type="protein sequence ID" value="KAJ7338076.1"/>
    <property type="molecule type" value="Genomic_DNA"/>
</dbReference>
<dbReference type="AlphaFoldDB" id="A0A9Q1B5A2"/>
<comment type="caution">
    <text evidence="1">The sequence shown here is derived from an EMBL/GenBank/DDBJ whole genome shotgun (WGS) entry which is preliminary data.</text>
</comment>
<evidence type="ECO:0000313" key="1">
    <source>
        <dbReference type="EMBL" id="KAJ7338076.1"/>
    </source>
</evidence>
<gene>
    <name evidence="1" type="ORF">JRQ81_010621</name>
</gene>
<name>A0A9Q1B5A2_9SAUR</name>
<dbReference type="OrthoDB" id="9948935at2759"/>
<dbReference type="Proteomes" id="UP001142489">
    <property type="component" value="Unassembled WGS sequence"/>
</dbReference>
<evidence type="ECO:0008006" key="3">
    <source>
        <dbReference type="Google" id="ProtNLM"/>
    </source>
</evidence>